<proteinExistence type="predicted"/>
<accession>A0A9X1NFU7</accession>
<dbReference type="SUPFAM" id="SSF55073">
    <property type="entry name" value="Nucleotide cyclase"/>
    <property type="match status" value="1"/>
</dbReference>
<organism evidence="3 4">
    <name type="scientific">Kineosporia babensis</name>
    <dbReference type="NCBI Taxonomy" id="499548"/>
    <lineage>
        <taxon>Bacteria</taxon>
        <taxon>Bacillati</taxon>
        <taxon>Actinomycetota</taxon>
        <taxon>Actinomycetes</taxon>
        <taxon>Kineosporiales</taxon>
        <taxon>Kineosporiaceae</taxon>
        <taxon>Kineosporia</taxon>
    </lineage>
</organism>
<dbReference type="PROSITE" id="PS50887">
    <property type="entry name" value="GGDEF"/>
    <property type="match status" value="1"/>
</dbReference>
<dbReference type="InterPro" id="IPR029787">
    <property type="entry name" value="Nucleotide_cyclase"/>
</dbReference>
<feature type="transmembrane region" description="Helical" evidence="1">
    <location>
        <begin position="33"/>
        <end position="52"/>
    </location>
</feature>
<dbReference type="PANTHER" id="PTHR46663">
    <property type="entry name" value="DIGUANYLATE CYCLASE DGCT-RELATED"/>
    <property type="match status" value="1"/>
</dbReference>
<dbReference type="InterPro" id="IPR000160">
    <property type="entry name" value="GGDEF_dom"/>
</dbReference>
<dbReference type="PANTHER" id="PTHR46663:SF3">
    <property type="entry name" value="SLL0267 PROTEIN"/>
    <property type="match status" value="1"/>
</dbReference>
<dbReference type="NCBIfam" id="TIGR00254">
    <property type="entry name" value="GGDEF"/>
    <property type="match status" value="1"/>
</dbReference>
<evidence type="ECO:0000259" key="2">
    <source>
        <dbReference type="PROSITE" id="PS50887"/>
    </source>
</evidence>
<dbReference type="Proteomes" id="UP001138997">
    <property type="component" value="Unassembled WGS sequence"/>
</dbReference>
<keyword evidence="1" id="KW-0812">Transmembrane</keyword>
<dbReference type="AlphaFoldDB" id="A0A9X1NFU7"/>
<reference evidence="3" key="1">
    <citation type="submission" date="2021-11" db="EMBL/GenBank/DDBJ databases">
        <title>Streptomyces corallinus and Kineosporia corallina sp. nov., two new coral-derived marine actinobacteria.</title>
        <authorList>
            <person name="Buangrab K."/>
            <person name="Sutthacheep M."/>
            <person name="Yeemin T."/>
            <person name="Harunari E."/>
            <person name="Igarashi Y."/>
            <person name="Sripreechasak P."/>
            <person name="Kanchanasin P."/>
            <person name="Tanasupawat S."/>
            <person name="Phongsopitanun W."/>
        </authorList>
    </citation>
    <scope>NUCLEOTIDE SEQUENCE</scope>
    <source>
        <strain evidence="3">JCM 31032</strain>
    </source>
</reference>
<feature type="transmembrane region" description="Helical" evidence="1">
    <location>
        <begin position="125"/>
        <end position="145"/>
    </location>
</feature>
<keyword evidence="1" id="KW-0472">Membrane</keyword>
<keyword evidence="4" id="KW-1185">Reference proteome</keyword>
<dbReference type="SMART" id="SM00267">
    <property type="entry name" value="GGDEF"/>
    <property type="match status" value="1"/>
</dbReference>
<feature type="domain" description="GGDEF" evidence="2">
    <location>
        <begin position="270"/>
        <end position="402"/>
    </location>
</feature>
<dbReference type="InterPro" id="IPR052163">
    <property type="entry name" value="DGC-Regulatory_Protein"/>
</dbReference>
<sequence>MRDILLMLRAPDPELDDVVRRQLLIQSAEAARVSNLLGFGLITTAVTVLALGGAPIGGLIGWAVLRVAWTVFFHLAAPAWITGPARDPSGPPPQRLAHRFTAAQIVAGATWGSGCLWVRPDAEHASLVAVPVAVLMLANAANLLFCSATPNTYRAFHASICATGAVGLLSQGNWALTAFVVFGALGAPPLARYGYQQVAGARLLARQNALLAEELRQERESAERVNLRLSELNVELQHRATRDPLTGLPNRSLFFDHLTSALRRSRESGRAVGVVFFDLDHFKQVNDKLGHGAGDDLLRHVAGRVTGVLRSSDVLARLGGDELVILLATRSGTEEFARVAERVRQVLEAPFDLAAGPVRISSSLGLALDDGHCTAEQLVEYADVALYRAKQLGRNRSVLFQPAMLDTT</sequence>
<evidence type="ECO:0000313" key="3">
    <source>
        <dbReference type="EMBL" id="MCD5312288.1"/>
    </source>
</evidence>
<evidence type="ECO:0000256" key="1">
    <source>
        <dbReference type="SAM" id="Phobius"/>
    </source>
</evidence>
<keyword evidence="1" id="KW-1133">Transmembrane helix</keyword>
<comment type="caution">
    <text evidence="3">The sequence shown here is derived from an EMBL/GenBank/DDBJ whole genome shotgun (WGS) entry which is preliminary data.</text>
</comment>
<dbReference type="Pfam" id="PF00990">
    <property type="entry name" value="GGDEF"/>
    <property type="match status" value="1"/>
</dbReference>
<dbReference type="InterPro" id="IPR043128">
    <property type="entry name" value="Rev_trsase/Diguanyl_cyclase"/>
</dbReference>
<dbReference type="RefSeq" id="WP_231442335.1">
    <property type="nucleotide sequence ID" value="NZ_JAJOMB010000007.1"/>
</dbReference>
<dbReference type="CDD" id="cd01949">
    <property type="entry name" value="GGDEF"/>
    <property type="match status" value="1"/>
</dbReference>
<evidence type="ECO:0000313" key="4">
    <source>
        <dbReference type="Proteomes" id="UP001138997"/>
    </source>
</evidence>
<name>A0A9X1NFU7_9ACTN</name>
<protein>
    <submittedName>
        <fullName evidence="3">GGDEF domain-containing protein</fullName>
    </submittedName>
</protein>
<dbReference type="Gene3D" id="3.30.70.270">
    <property type="match status" value="1"/>
</dbReference>
<gene>
    <name evidence="3" type="ORF">LR394_15375</name>
</gene>
<dbReference type="FunFam" id="3.30.70.270:FF:000001">
    <property type="entry name" value="Diguanylate cyclase domain protein"/>
    <property type="match status" value="1"/>
</dbReference>
<dbReference type="EMBL" id="JAJOMB010000007">
    <property type="protein sequence ID" value="MCD5312288.1"/>
    <property type="molecule type" value="Genomic_DNA"/>
</dbReference>